<name>A0A9E2NWE0_9FUSO</name>
<dbReference type="GO" id="GO:0005829">
    <property type="term" value="C:cytosol"/>
    <property type="evidence" value="ECO:0007669"/>
    <property type="project" value="TreeGrafter"/>
</dbReference>
<comment type="caution">
    <text evidence="1">The sequence shown here is derived from an EMBL/GenBank/DDBJ whole genome shotgun (WGS) entry which is preliminary data.</text>
</comment>
<dbReference type="GO" id="GO:0006598">
    <property type="term" value="P:polyamine catabolic process"/>
    <property type="evidence" value="ECO:0007669"/>
    <property type="project" value="TreeGrafter"/>
</dbReference>
<dbReference type="AlphaFoldDB" id="A0A9E2NWE0"/>
<dbReference type="PANTHER" id="PTHR43235:SF1">
    <property type="entry name" value="GLUTAMINE AMIDOTRANSFERASE PB2B2.05-RELATED"/>
    <property type="match status" value="1"/>
</dbReference>
<dbReference type="EMBL" id="JAHLFN010000016">
    <property type="protein sequence ID" value="MBU3841704.1"/>
    <property type="molecule type" value="Genomic_DNA"/>
</dbReference>
<proteinExistence type="predicted"/>
<dbReference type="PANTHER" id="PTHR43235">
    <property type="entry name" value="GLUTAMINE AMIDOTRANSFERASE PB2B2.05-RELATED"/>
    <property type="match status" value="1"/>
</dbReference>
<organism evidence="1 2">
    <name type="scientific">Candidatus Fusobacterium pullicola</name>
    <dbReference type="NCBI Taxonomy" id="2838601"/>
    <lineage>
        <taxon>Bacteria</taxon>
        <taxon>Fusobacteriati</taxon>
        <taxon>Fusobacteriota</taxon>
        <taxon>Fusobacteriia</taxon>
        <taxon>Fusobacteriales</taxon>
        <taxon>Fusobacteriaceae</taxon>
        <taxon>Fusobacterium</taxon>
    </lineage>
</organism>
<evidence type="ECO:0000313" key="2">
    <source>
        <dbReference type="Proteomes" id="UP000724657"/>
    </source>
</evidence>
<dbReference type="GO" id="GO:0033969">
    <property type="term" value="F:gamma-glutamyl-gamma-aminobutyrate hydrolase activity"/>
    <property type="evidence" value="ECO:0007669"/>
    <property type="project" value="TreeGrafter"/>
</dbReference>
<dbReference type="SUPFAM" id="SSF52317">
    <property type="entry name" value="Class I glutamine amidotransferase-like"/>
    <property type="match status" value="1"/>
</dbReference>
<dbReference type="Proteomes" id="UP000724657">
    <property type="component" value="Unassembled WGS sequence"/>
</dbReference>
<dbReference type="CDD" id="cd01745">
    <property type="entry name" value="GATase1_2"/>
    <property type="match status" value="1"/>
</dbReference>
<gene>
    <name evidence="1" type="ORF">IAA47_01680</name>
</gene>
<reference evidence="1" key="1">
    <citation type="journal article" date="2021" name="PeerJ">
        <title>Extensive microbial diversity within the chicken gut microbiome revealed by metagenomics and culture.</title>
        <authorList>
            <person name="Gilroy R."/>
            <person name="Ravi A."/>
            <person name="Getino M."/>
            <person name="Pursley I."/>
            <person name="Horton D.L."/>
            <person name="Alikhan N.F."/>
            <person name="Baker D."/>
            <person name="Gharbi K."/>
            <person name="Hall N."/>
            <person name="Watson M."/>
            <person name="Adriaenssens E.M."/>
            <person name="Foster-Nyarko E."/>
            <person name="Jarju S."/>
            <person name="Secka A."/>
            <person name="Antonio M."/>
            <person name="Oren A."/>
            <person name="Chaudhuri R.R."/>
            <person name="La Ragione R."/>
            <person name="Hildebrand F."/>
            <person name="Pallen M.J."/>
        </authorList>
    </citation>
    <scope>NUCLEOTIDE SEQUENCE</scope>
    <source>
        <strain evidence="1">A6-441</strain>
    </source>
</reference>
<dbReference type="Pfam" id="PF07722">
    <property type="entry name" value="Peptidase_C26"/>
    <property type="match status" value="1"/>
</dbReference>
<accession>A0A9E2NWE0</accession>
<dbReference type="InterPro" id="IPR044668">
    <property type="entry name" value="PuuD-like"/>
</dbReference>
<keyword evidence="1" id="KW-0378">Hydrolase</keyword>
<dbReference type="InterPro" id="IPR011697">
    <property type="entry name" value="Peptidase_C26"/>
</dbReference>
<protein>
    <submittedName>
        <fullName evidence="1">Gamma-glutamyl-gamma-aminobutyrate hydrolase family protein</fullName>
    </submittedName>
</protein>
<dbReference type="InterPro" id="IPR029062">
    <property type="entry name" value="Class_I_gatase-like"/>
</dbReference>
<dbReference type="Gene3D" id="3.40.50.880">
    <property type="match status" value="1"/>
</dbReference>
<evidence type="ECO:0000313" key="1">
    <source>
        <dbReference type="EMBL" id="MBU3841704.1"/>
    </source>
</evidence>
<dbReference type="PROSITE" id="PS51273">
    <property type="entry name" value="GATASE_TYPE_1"/>
    <property type="match status" value="1"/>
</dbReference>
<sequence length="242" mass="27236">MKKPVIGITSAWENDPNLKNYFRNCVSIDYSKSVIAAGGTPIIIPTLDDLDTIKEQVKLLDGLILSGGADINPLLYGEEFKNGIGVVSLERDRGEMLFLEEFIKSGKPILGICRGHQLLNVFMGGTLFQDLKYTNTEVVKHRQDFYPDMPVHKVKIIDKDNILADLFGEEIFTNSFHHQAVNKIGKDLTPIAVASDGIIEAFQMKNHKFFYGIQWHPEMMTARGNTDMLKIFEKFVEKAAAK</sequence>
<reference evidence="1" key="2">
    <citation type="submission" date="2021-04" db="EMBL/GenBank/DDBJ databases">
        <authorList>
            <person name="Gilroy R."/>
        </authorList>
    </citation>
    <scope>NUCLEOTIDE SEQUENCE</scope>
    <source>
        <strain evidence="1">A6-441</strain>
    </source>
</reference>